<dbReference type="Proteomes" id="UP000319663">
    <property type="component" value="Unassembled WGS sequence"/>
</dbReference>
<dbReference type="EMBL" id="VIFY01000230">
    <property type="protein sequence ID" value="TQB68292.1"/>
    <property type="molecule type" value="Genomic_DNA"/>
</dbReference>
<reference evidence="1 2" key="1">
    <citation type="submission" date="2019-06" db="EMBL/GenBank/DDBJ databases">
        <title>Wine fermentation using esterase from Monascus purpureus.</title>
        <authorList>
            <person name="Geng C."/>
            <person name="Zhang Y."/>
        </authorList>
    </citation>
    <scope>NUCLEOTIDE SEQUENCE [LARGE SCALE GENOMIC DNA]</scope>
    <source>
        <strain evidence="1">HQ1</strain>
    </source>
</reference>
<evidence type="ECO:0000313" key="2">
    <source>
        <dbReference type="Proteomes" id="UP000319663"/>
    </source>
</evidence>
<gene>
    <name evidence="1" type="ORF">MPDQ_003698</name>
</gene>
<proteinExistence type="predicted"/>
<name>A0A507QMI1_MONPU</name>
<organism evidence="1 2">
    <name type="scientific">Monascus purpureus</name>
    <name type="common">Red mold</name>
    <name type="synonym">Monascus anka</name>
    <dbReference type="NCBI Taxonomy" id="5098"/>
    <lineage>
        <taxon>Eukaryota</taxon>
        <taxon>Fungi</taxon>
        <taxon>Dikarya</taxon>
        <taxon>Ascomycota</taxon>
        <taxon>Pezizomycotina</taxon>
        <taxon>Eurotiomycetes</taxon>
        <taxon>Eurotiomycetidae</taxon>
        <taxon>Eurotiales</taxon>
        <taxon>Aspergillaceae</taxon>
        <taxon>Monascus</taxon>
    </lineage>
</organism>
<dbReference type="AlphaFoldDB" id="A0A507QMI1"/>
<accession>A0A507QMI1</accession>
<protein>
    <submittedName>
        <fullName evidence="1">Uncharacterized protein</fullName>
    </submittedName>
</protein>
<keyword evidence="2" id="KW-1185">Reference proteome</keyword>
<comment type="caution">
    <text evidence="1">The sequence shown here is derived from an EMBL/GenBank/DDBJ whole genome shotgun (WGS) entry which is preliminary data.</text>
</comment>
<dbReference type="STRING" id="5098.A0A507QMI1"/>
<sequence length="187" mass="21630">MSHTFSKTWVSDRVKEHNAFIKFRLGCIRIAPKSCFIPQKLSEWIDHRLWTIENKMSLSQKRTSELGQGPKLFYGKKFEDNLSPVLAERTVWATIHPSRALDPWPNNIELKGKGRIGRITGDSTAISHYPEIRIMRQPAGSIGLHTRLMSSYNFFFFGMRPRDDEDKKDADYMAFLIGNELLKELGK</sequence>
<evidence type="ECO:0000313" key="1">
    <source>
        <dbReference type="EMBL" id="TQB68292.1"/>
    </source>
</evidence>